<evidence type="ECO:0008006" key="3">
    <source>
        <dbReference type="Google" id="ProtNLM"/>
    </source>
</evidence>
<name>A0A1I0NEG8_9BACT</name>
<sequence length="382" mass="44085">MLLVATAAVAKVNPQKGYIVTNHNDTIHGVIDYRGDSKNAYICMFRADEEQAFKKYTPQEIKGYRLADGGIYYITRTFPVNGEEKTFFAEFLLEGAISLFHHMEEGIDYFYFVDEEGKVSVVNDTHENDDRSKYRTLVEINRIKREGMNEGVQLFSKSPKTVDKLWESDCEPSRLMKLTKEYVEEFCPSSGECIEYWYNEKKSALVKTRFRIEAGMLSGKFKIEKADNRPNSSVSTPQIGVGVDFLFPRFNKNISMQALVQLSHWDMKEPRTRLNVTTPDYYKMKFTMGELSIGPAYRFFSRCKVSPIIRAGLLTCYEFGGKEEHYNVDLNSALFGYYAGGGVDIDLWKYTLRLFANYEYRKNRYNIEYTMSSVTVGAGFCF</sequence>
<protein>
    <recommendedName>
        <fullName evidence="3">Outer membrane protein beta-barrel domain-containing protein</fullName>
    </recommendedName>
</protein>
<dbReference type="AlphaFoldDB" id="A0A1I0NEG8"/>
<proteinExistence type="predicted"/>
<reference evidence="1 2" key="1">
    <citation type="submission" date="2016-10" db="EMBL/GenBank/DDBJ databases">
        <authorList>
            <person name="de Groot N.N."/>
        </authorList>
    </citation>
    <scope>NUCLEOTIDE SEQUENCE [LARGE SCALE GENOMIC DNA]</scope>
    <source>
        <strain evidence="1 2">TC2-24</strain>
    </source>
</reference>
<organism evidence="1 2">
    <name type="scientific">Prevotella aff. ruminicola Tc2-24</name>
    <dbReference type="NCBI Taxonomy" id="81582"/>
    <lineage>
        <taxon>Bacteria</taxon>
        <taxon>Pseudomonadati</taxon>
        <taxon>Bacteroidota</taxon>
        <taxon>Bacteroidia</taxon>
        <taxon>Bacteroidales</taxon>
        <taxon>Prevotellaceae</taxon>
        <taxon>Prevotella</taxon>
    </lineage>
</organism>
<dbReference type="InterPro" id="IPR011250">
    <property type="entry name" value="OMP/PagP_B-barrel"/>
</dbReference>
<evidence type="ECO:0000313" key="1">
    <source>
        <dbReference type="EMBL" id="SEV99820.1"/>
    </source>
</evidence>
<dbReference type="EMBL" id="FOIQ01000002">
    <property type="protein sequence ID" value="SEV99820.1"/>
    <property type="molecule type" value="Genomic_DNA"/>
</dbReference>
<gene>
    <name evidence="1" type="ORF">SAMN04487850_1187</name>
</gene>
<dbReference type="Proteomes" id="UP000199373">
    <property type="component" value="Unassembled WGS sequence"/>
</dbReference>
<accession>A0A1I0NEG8</accession>
<keyword evidence="2" id="KW-1185">Reference proteome</keyword>
<evidence type="ECO:0000313" key="2">
    <source>
        <dbReference type="Proteomes" id="UP000199373"/>
    </source>
</evidence>
<dbReference type="SUPFAM" id="SSF56925">
    <property type="entry name" value="OMPA-like"/>
    <property type="match status" value="1"/>
</dbReference>